<keyword evidence="5" id="KW-0378">Hydrolase</keyword>
<dbReference type="PANTHER" id="PTHR33653:SF1">
    <property type="entry name" value="RIBONUCLEASE VAPC2"/>
    <property type="match status" value="1"/>
</dbReference>
<dbReference type="InterPro" id="IPR050556">
    <property type="entry name" value="Type_II_TA_system_RNase"/>
</dbReference>
<dbReference type="GO" id="GO:0004518">
    <property type="term" value="F:nuclease activity"/>
    <property type="evidence" value="ECO:0007669"/>
    <property type="project" value="UniProtKB-KW"/>
</dbReference>
<evidence type="ECO:0000256" key="6">
    <source>
        <dbReference type="ARBA" id="ARBA00022842"/>
    </source>
</evidence>
<dbReference type="AlphaFoldDB" id="A0A3S1CAV0"/>
<gene>
    <name evidence="9" type="ORF">DSM107003_04880</name>
</gene>
<comment type="caution">
    <text evidence="9">The sequence shown here is derived from an EMBL/GenBank/DDBJ whole genome shotgun (WGS) entry which is preliminary data.</text>
</comment>
<evidence type="ECO:0000256" key="7">
    <source>
        <dbReference type="ARBA" id="ARBA00038093"/>
    </source>
</evidence>
<dbReference type="Pfam" id="PF01850">
    <property type="entry name" value="PIN"/>
    <property type="match status" value="1"/>
</dbReference>
<dbReference type="CDD" id="cd18750">
    <property type="entry name" value="PIN_VapC4-5_FitB-like"/>
    <property type="match status" value="1"/>
</dbReference>
<dbReference type="InterPro" id="IPR029060">
    <property type="entry name" value="PIN-like_dom_sf"/>
</dbReference>
<keyword evidence="6" id="KW-0460">Magnesium</keyword>
<dbReference type="RefSeq" id="WP_127052060.1">
    <property type="nucleotide sequence ID" value="NZ_RSCM01000001.1"/>
</dbReference>
<dbReference type="OrthoDB" id="9796690at2"/>
<comment type="similarity">
    <text evidence="7">Belongs to the PINc/VapC protein family.</text>
</comment>
<evidence type="ECO:0000256" key="3">
    <source>
        <dbReference type="ARBA" id="ARBA00022722"/>
    </source>
</evidence>
<dbReference type="Gene3D" id="3.40.50.1010">
    <property type="entry name" value="5'-nuclease"/>
    <property type="match status" value="1"/>
</dbReference>
<dbReference type="SUPFAM" id="SSF88723">
    <property type="entry name" value="PIN domain-like"/>
    <property type="match status" value="1"/>
</dbReference>
<dbReference type="Proteomes" id="UP000276103">
    <property type="component" value="Unassembled WGS sequence"/>
</dbReference>
<dbReference type="PANTHER" id="PTHR33653">
    <property type="entry name" value="RIBONUCLEASE VAPC2"/>
    <property type="match status" value="1"/>
</dbReference>
<keyword evidence="2" id="KW-1277">Toxin-antitoxin system</keyword>
<accession>A0A3S1CAV0</accession>
<keyword evidence="3" id="KW-0540">Nuclease</keyword>
<evidence type="ECO:0000256" key="1">
    <source>
        <dbReference type="ARBA" id="ARBA00001946"/>
    </source>
</evidence>
<feature type="domain" description="PIN" evidence="8">
    <location>
        <begin position="3"/>
        <end position="124"/>
    </location>
</feature>
<evidence type="ECO:0000259" key="8">
    <source>
        <dbReference type="Pfam" id="PF01850"/>
    </source>
</evidence>
<evidence type="ECO:0000256" key="5">
    <source>
        <dbReference type="ARBA" id="ARBA00022801"/>
    </source>
</evidence>
<dbReference type="InterPro" id="IPR002716">
    <property type="entry name" value="PIN_dom"/>
</dbReference>
<proteinExistence type="inferred from homology"/>
<name>A0A3S1CAV0_ANAVA</name>
<sequence>MGYLLDTCVVSDFVKGDESTLKKLKSISPADIFISSLTVMELKYGLAINPQRAVKIQPLIETFLTSITILTFGSKEAEQSAEIRSILKISGSPIGAYDVLIAATAITHNHIVVTSNVREFQRVPNLQIENWRSVS</sequence>
<evidence type="ECO:0000256" key="2">
    <source>
        <dbReference type="ARBA" id="ARBA00022649"/>
    </source>
</evidence>
<keyword evidence="4" id="KW-0479">Metal-binding</keyword>
<evidence type="ECO:0000313" key="10">
    <source>
        <dbReference type="Proteomes" id="UP000276103"/>
    </source>
</evidence>
<evidence type="ECO:0000256" key="4">
    <source>
        <dbReference type="ARBA" id="ARBA00022723"/>
    </source>
</evidence>
<comment type="cofactor">
    <cofactor evidence="1">
        <name>Mg(2+)</name>
        <dbReference type="ChEBI" id="CHEBI:18420"/>
    </cofactor>
</comment>
<reference evidence="9 10" key="1">
    <citation type="journal article" date="2019" name="Genome Biol. Evol.">
        <title>Day and night: Metabolic profiles and evolutionary relationships of six axenic non-marine cyanobacteria.</title>
        <authorList>
            <person name="Will S.E."/>
            <person name="Henke P."/>
            <person name="Boedeker C."/>
            <person name="Huang S."/>
            <person name="Brinkmann H."/>
            <person name="Rohde M."/>
            <person name="Jarek M."/>
            <person name="Friedl T."/>
            <person name="Seufert S."/>
            <person name="Schumacher M."/>
            <person name="Overmann J."/>
            <person name="Neumann-Schaal M."/>
            <person name="Petersen J."/>
        </authorList>
    </citation>
    <scope>NUCLEOTIDE SEQUENCE [LARGE SCALE GENOMIC DNA]</scope>
    <source>
        <strain evidence="9 10">SAG 1403-4b</strain>
    </source>
</reference>
<protein>
    <submittedName>
        <fullName evidence="9">Twitching motility protein PilT</fullName>
    </submittedName>
</protein>
<evidence type="ECO:0000313" key="9">
    <source>
        <dbReference type="EMBL" id="RUS99904.1"/>
    </source>
</evidence>
<keyword evidence="10" id="KW-1185">Reference proteome</keyword>
<organism evidence="9 10">
    <name type="scientific">Trichormus variabilis SAG 1403-4b</name>
    <dbReference type="NCBI Taxonomy" id="447716"/>
    <lineage>
        <taxon>Bacteria</taxon>
        <taxon>Bacillati</taxon>
        <taxon>Cyanobacteriota</taxon>
        <taxon>Cyanophyceae</taxon>
        <taxon>Nostocales</taxon>
        <taxon>Nostocaceae</taxon>
        <taxon>Trichormus</taxon>
    </lineage>
</organism>
<dbReference type="GO" id="GO:0016787">
    <property type="term" value="F:hydrolase activity"/>
    <property type="evidence" value="ECO:0007669"/>
    <property type="project" value="UniProtKB-KW"/>
</dbReference>
<dbReference type="GO" id="GO:0046872">
    <property type="term" value="F:metal ion binding"/>
    <property type="evidence" value="ECO:0007669"/>
    <property type="project" value="UniProtKB-KW"/>
</dbReference>
<dbReference type="EMBL" id="RSCM01000001">
    <property type="protein sequence ID" value="RUS99904.1"/>
    <property type="molecule type" value="Genomic_DNA"/>
</dbReference>